<dbReference type="Proteomes" id="UP000823941">
    <property type="component" value="Chromosome 5"/>
</dbReference>
<evidence type="ECO:0000313" key="2">
    <source>
        <dbReference type="Proteomes" id="UP000823941"/>
    </source>
</evidence>
<organism evidence="1 2">
    <name type="scientific">Plutella xylostella</name>
    <name type="common">Diamondback moth</name>
    <name type="synonym">Plutella maculipennis</name>
    <dbReference type="NCBI Taxonomy" id="51655"/>
    <lineage>
        <taxon>Eukaryota</taxon>
        <taxon>Metazoa</taxon>
        <taxon>Ecdysozoa</taxon>
        <taxon>Arthropoda</taxon>
        <taxon>Hexapoda</taxon>
        <taxon>Insecta</taxon>
        <taxon>Pterygota</taxon>
        <taxon>Neoptera</taxon>
        <taxon>Endopterygota</taxon>
        <taxon>Lepidoptera</taxon>
        <taxon>Glossata</taxon>
        <taxon>Ditrysia</taxon>
        <taxon>Yponomeutoidea</taxon>
        <taxon>Plutellidae</taxon>
        <taxon>Plutella</taxon>
    </lineage>
</organism>
<keyword evidence="2" id="KW-1185">Reference proteome</keyword>
<comment type="caution">
    <text evidence="1">The sequence shown here is derived from an EMBL/GenBank/DDBJ whole genome shotgun (WGS) entry which is preliminary data.</text>
</comment>
<evidence type="ECO:0000313" key="1">
    <source>
        <dbReference type="EMBL" id="KAG7310274.1"/>
    </source>
</evidence>
<sequence>MTMYILRTIAAAVSSPRQVEMKPPPTTQPVRAAAARICIQQAPSALCEHSQTHFSVQTIRL</sequence>
<name>A0ABQ7QZ44_PLUXY</name>
<proteinExistence type="predicted"/>
<gene>
    <name evidence="1" type="ORF">JYU34_003027</name>
</gene>
<protein>
    <submittedName>
        <fullName evidence="1">Uncharacterized protein</fullName>
    </submittedName>
</protein>
<accession>A0ABQ7QZ44</accession>
<dbReference type="EMBL" id="JAHIBW010000005">
    <property type="protein sequence ID" value="KAG7310274.1"/>
    <property type="molecule type" value="Genomic_DNA"/>
</dbReference>
<reference evidence="1 2" key="1">
    <citation type="submission" date="2021-06" db="EMBL/GenBank/DDBJ databases">
        <title>A haploid diamondback moth (Plutella xylostella L.) genome assembly resolves 31 chromosomes and identifies a diamide resistance mutation.</title>
        <authorList>
            <person name="Ward C.M."/>
            <person name="Perry K.D."/>
            <person name="Baker G."/>
            <person name="Powis K."/>
            <person name="Heckel D.G."/>
            <person name="Baxter S.W."/>
        </authorList>
    </citation>
    <scope>NUCLEOTIDE SEQUENCE [LARGE SCALE GENOMIC DNA]</scope>
    <source>
        <strain evidence="1 2">LV</strain>
        <tissue evidence="1">Single pupa</tissue>
    </source>
</reference>